<dbReference type="AlphaFoldDB" id="A0A1X0QG19"/>
<proteinExistence type="predicted"/>
<dbReference type="VEuPathDB" id="MicrosporidiaDB:HERIO_579"/>
<name>A0A1X0QG19_9MICR</name>
<dbReference type="Proteomes" id="UP000192501">
    <property type="component" value="Unassembled WGS sequence"/>
</dbReference>
<comment type="caution">
    <text evidence="1">The sequence shown here is derived from an EMBL/GenBank/DDBJ whole genome shotgun (WGS) entry which is preliminary data.</text>
</comment>
<dbReference type="EMBL" id="LTAI01000464">
    <property type="protein sequence ID" value="ORD98748.1"/>
    <property type="molecule type" value="Genomic_DNA"/>
</dbReference>
<organism evidence="1 2">
    <name type="scientific">Hepatospora eriocheir</name>
    <dbReference type="NCBI Taxonomy" id="1081669"/>
    <lineage>
        <taxon>Eukaryota</taxon>
        <taxon>Fungi</taxon>
        <taxon>Fungi incertae sedis</taxon>
        <taxon>Microsporidia</taxon>
        <taxon>Hepatosporidae</taxon>
        <taxon>Hepatospora</taxon>
    </lineage>
</organism>
<protein>
    <submittedName>
        <fullName evidence="1">Uncharacterized protein</fullName>
    </submittedName>
</protein>
<dbReference type="VEuPathDB" id="MicrosporidiaDB:A0H76_1966"/>
<evidence type="ECO:0000313" key="1">
    <source>
        <dbReference type="EMBL" id="ORD98748.1"/>
    </source>
</evidence>
<gene>
    <name evidence="1" type="ORF">A0H76_1966</name>
</gene>
<accession>A0A1X0QG19</accession>
<evidence type="ECO:0000313" key="2">
    <source>
        <dbReference type="Proteomes" id="UP000192501"/>
    </source>
</evidence>
<sequence length="300" mass="35608">MEYIDNEEHYTFEYKNSKNVTKEVTVSARKMVHDYIKYCGKKRKYKGMENELVIPKENKYKIYKKIIEDEKLYTIKIEKGEVIRTVRSFTDLEFKFSNIEEEFNDRNQLTNNYNNKKESLSDQSLSNIKQSSLQDINRLTSDDQIFNSEMDKFLKRKKILYIANALYSHKIQLLKLISIMMSVYWCVITDNPSSNILNIQPKEVSESICLSQISNDCIDEDSGDKPVIIIKDQSYELTETNKIDIKAEYNKLVKSFNDLKNKKNQSIKIKSPLKYIANIFKTRKNKNFIFYNSFYRKSDF</sequence>
<reference evidence="1 2" key="1">
    <citation type="journal article" date="2017" name="Environ. Microbiol.">
        <title>Decay of the glycolytic pathway and adaptation to intranuclear parasitism within Enterocytozoonidae microsporidia.</title>
        <authorList>
            <person name="Wiredu Boakye D."/>
            <person name="Jaroenlak P."/>
            <person name="Prachumwat A."/>
            <person name="Williams T.A."/>
            <person name="Bateman K.S."/>
            <person name="Itsathitphaisarn O."/>
            <person name="Sritunyalucksana K."/>
            <person name="Paszkiewicz K.H."/>
            <person name="Moore K.A."/>
            <person name="Stentiford G.D."/>
            <person name="Williams B.A."/>
        </authorList>
    </citation>
    <scope>NUCLEOTIDE SEQUENCE [LARGE SCALE GENOMIC DNA]</scope>
    <source>
        <strain evidence="2">canceri</strain>
    </source>
</reference>